<proteinExistence type="predicted"/>
<evidence type="ECO:0000313" key="1">
    <source>
        <dbReference type="EMBL" id="ONM17199.1"/>
    </source>
</evidence>
<protein>
    <submittedName>
        <fullName evidence="1">Two-component response regulator ARR16</fullName>
    </submittedName>
</protein>
<accession>A0A1D6E9X6</accession>
<dbReference type="EMBL" id="CM007648">
    <property type="protein sequence ID" value="ONM17199.1"/>
    <property type="molecule type" value="Genomic_DNA"/>
</dbReference>
<reference evidence="1" key="1">
    <citation type="submission" date="2015-12" db="EMBL/GenBank/DDBJ databases">
        <title>Update maize B73 reference genome by single molecule sequencing technologies.</title>
        <authorList>
            <consortium name="Maize Genome Sequencing Project"/>
            <person name="Ware D."/>
        </authorList>
    </citation>
    <scope>NUCLEOTIDE SEQUENCE [LARGE SCALE GENOMIC DNA]</scope>
    <source>
        <tissue evidence="1">Seedling</tissue>
    </source>
</reference>
<gene>
    <name evidence="1" type="ORF">ZEAMMB73_Zm00001d003598</name>
</gene>
<organism evidence="1">
    <name type="scientific">Zea mays</name>
    <name type="common">Maize</name>
    <dbReference type="NCBI Taxonomy" id="4577"/>
    <lineage>
        <taxon>Eukaryota</taxon>
        <taxon>Viridiplantae</taxon>
        <taxon>Streptophyta</taxon>
        <taxon>Embryophyta</taxon>
        <taxon>Tracheophyta</taxon>
        <taxon>Spermatophyta</taxon>
        <taxon>Magnoliopsida</taxon>
        <taxon>Liliopsida</taxon>
        <taxon>Poales</taxon>
        <taxon>Poaceae</taxon>
        <taxon>PACMAD clade</taxon>
        <taxon>Panicoideae</taxon>
        <taxon>Andropogonodae</taxon>
        <taxon>Andropogoneae</taxon>
        <taxon>Tripsacinae</taxon>
        <taxon>Zea</taxon>
    </lineage>
</organism>
<sequence>MVVGWQLLALPVVRLIRKEQAAQKASNGARAPLGTDDRRLLMHQALFQRLQ</sequence>
<name>A0A1D6E9X6_MAIZE</name>
<dbReference type="AlphaFoldDB" id="A0A1D6E9X6"/>